<evidence type="ECO:0000256" key="3">
    <source>
        <dbReference type="ARBA" id="ARBA00023157"/>
    </source>
</evidence>
<evidence type="ECO:0000256" key="2">
    <source>
        <dbReference type="ARBA" id="ARBA00022737"/>
    </source>
</evidence>
<keyword evidence="2" id="KW-0677">Repeat</keyword>
<feature type="domain" description="EGF-like" evidence="5">
    <location>
        <begin position="21"/>
        <end position="60"/>
    </location>
</feature>
<organism evidence="6 7">
    <name type="scientific">Cichlidogyrus casuarinus</name>
    <dbReference type="NCBI Taxonomy" id="1844966"/>
    <lineage>
        <taxon>Eukaryota</taxon>
        <taxon>Metazoa</taxon>
        <taxon>Spiralia</taxon>
        <taxon>Lophotrochozoa</taxon>
        <taxon>Platyhelminthes</taxon>
        <taxon>Monogenea</taxon>
        <taxon>Monopisthocotylea</taxon>
        <taxon>Dactylogyridea</taxon>
        <taxon>Ancyrocephalidae</taxon>
        <taxon>Cichlidogyrus</taxon>
    </lineage>
</organism>
<keyword evidence="1 4" id="KW-0245">EGF-like domain</keyword>
<dbReference type="SUPFAM" id="SSF57196">
    <property type="entry name" value="EGF/Laminin"/>
    <property type="match status" value="2"/>
</dbReference>
<protein>
    <recommendedName>
        <fullName evidence="5">EGF-like domain-containing protein</fullName>
    </recommendedName>
</protein>
<dbReference type="Pfam" id="PF25024">
    <property type="entry name" value="EGF_TEN"/>
    <property type="match status" value="1"/>
</dbReference>
<accession>A0ABD2PV05</accession>
<dbReference type="AlphaFoldDB" id="A0ABD2PV05"/>
<sequence>MSARRPCAEEINQSLVYPQTEIDPCAGVQCEHGACVTRNETSGPTPFCQCKAGWSGSQCQTKLCDRRCHDHGACFSGRCICEPGWNGPHCSIDGCPSDCNKRGQCVELSLFSPSAPSLRLSSELRQRIASIAQSLAALQESTTSPVSSWFACRCDSNWRGSACQIPVEADCSDGQDNDLDGLTDCLDPDCCETEACNVQQNETLVRQGRSQLRIQSPIEESCTEPEKSVEQLILSRQRVPHGASFYERMEFLGKRKGTSNEVFDPRLLSVVRGVVRLSNGSPLRACRVSNRLSMTHGYTLTDRQGK</sequence>
<dbReference type="InterPro" id="IPR000742">
    <property type="entry name" value="EGF"/>
</dbReference>
<dbReference type="PANTHER" id="PTHR11219:SF69">
    <property type="entry name" value="TENEURIN-A"/>
    <property type="match status" value="1"/>
</dbReference>
<evidence type="ECO:0000313" key="6">
    <source>
        <dbReference type="EMBL" id="KAL3310602.1"/>
    </source>
</evidence>
<dbReference type="PANTHER" id="PTHR11219">
    <property type="entry name" value="TENEURIN AND N-ACETYLGLUCOSAMINE-1-PHOSPHODIESTER ALPHA-N-ACETYLGLUCOSAMINIDASE"/>
    <property type="match status" value="1"/>
</dbReference>
<feature type="disulfide bond" evidence="4">
    <location>
        <begin position="50"/>
        <end position="59"/>
    </location>
</feature>
<comment type="caution">
    <text evidence="4">Lacks conserved residue(s) required for the propagation of feature annotation.</text>
</comment>
<evidence type="ECO:0000313" key="7">
    <source>
        <dbReference type="Proteomes" id="UP001626550"/>
    </source>
</evidence>
<dbReference type="FunFam" id="2.10.25.10:FF:000021">
    <property type="entry name" value="Teneurin transmembrane protein 2"/>
    <property type="match status" value="1"/>
</dbReference>
<name>A0ABD2PV05_9PLAT</name>
<keyword evidence="3 4" id="KW-1015">Disulfide bond</keyword>
<dbReference type="EMBL" id="JBJKFK010002805">
    <property type="protein sequence ID" value="KAL3310602.1"/>
    <property type="molecule type" value="Genomic_DNA"/>
</dbReference>
<dbReference type="SMART" id="SM00181">
    <property type="entry name" value="EGF"/>
    <property type="match status" value="3"/>
</dbReference>
<dbReference type="PROSITE" id="PS00022">
    <property type="entry name" value="EGF_1"/>
    <property type="match status" value="1"/>
</dbReference>
<dbReference type="Gene3D" id="2.10.25.10">
    <property type="entry name" value="Laminin"/>
    <property type="match status" value="2"/>
</dbReference>
<reference evidence="6 7" key="1">
    <citation type="submission" date="2024-11" db="EMBL/GenBank/DDBJ databases">
        <title>Adaptive evolution of stress response genes in parasites aligns with host niche diversity.</title>
        <authorList>
            <person name="Hahn C."/>
            <person name="Resl P."/>
        </authorList>
    </citation>
    <scope>NUCLEOTIDE SEQUENCE [LARGE SCALE GENOMIC DNA]</scope>
    <source>
        <strain evidence="6">EGGRZ-B1_66</strain>
        <tissue evidence="6">Body</tissue>
    </source>
</reference>
<evidence type="ECO:0000259" key="5">
    <source>
        <dbReference type="PROSITE" id="PS50026"/>
    </source>
</evidence>
<dbReference type="PROSITE" id="PS50026">
    <property type="entry name" value="EGF_3"/>
    <property type="match status" value="1"/>
</dbReference>
<proteinExistence type="predicted"/>
<gene>
    <name evidence="6" type="ORF">Ciccas_010829</name>
</gene>
<evidence type="ECO:0000256" key="4">
    <source>
        <dbReference type="PROSITE-ProRule" id="PRU00076"/>
    </source>
</evidence>
<evidence type="ECO:0000256" key="1">
    <source>
        <dbReference type="ARBA" id="ARBA00022536"/>
    </source>
</evidence>
<dbReference type="Proteomes" id="UP001626550">
    <property type="component" value="Unassembled WGS sequence"/>
</dbReference>
<dbReference type="PROSITE" id="PS01186">
    <property type="entry name" value="EGF_2"/>
    <property type="match status" value="1"/>
</dbReference>
<dbReference type="InterPro" id="IPR051216">
    <property type="entry name" value="Teneurin"/>
</dbReference>
<keyword evidence="7" id="KW-1185">Reference proteome</keyword>
<feature type="disulfide bond" evidence="4">
    <location>
        <begin position="25"/>
        <end position="35"/>
    </location>
</feature>
<comment type="caution">
    <text evidence="6">The sequence shown here is derived from an EMBL/GenBank/DDBJ whole genome shotgun (WGS) entry which is preliminary data.</text>
</comment>